<dbReference type="GO" id="GO:0016831">
    <property type="term" value="F:carboxy-lyase activity"/>
    <property type="evidence" value="ECO:0007669"/>
    <property type="project" value="InterPro"/>
</dbReference>
<dbReference type="AlphaFoldDB" id="A0A543KRS2"/>
<dbReference type="Gene3D" id="3.20.20.140">
    <property type="entry name" value="Metal-dependent hydrolases"/>
    <property type="match status" value="1"/>
</dbReference>
<dbReference type="CDD" id="cd01292">
    <property type="entry name" value="metallo-dependent_hydrolases"/>
    <property type="match status" value="1"/>
</dbReference>
<keyword evidence="1" id="KW-0456">Lyase</keyword>
<dbReference type="GO" id="GO:0005737">
    <property type="term" value="C:cytoplasm"/>
    <property type="evidence" value="ECO:0007669"/>
    <property type="project" value="TreeGrafter"/>
</dbReference>
<accession>A0A543KRS2</accession>
<reference evidence="3 4" key="1">
    <citation type="submission" date="2019-06" db="EMBL/GenBank/DDBJ databases">
        <title>Sequencing the genomes of 1000 actinobacteria strains.</title>
        <authorList>
            <person name="Klenk H.-P."/>
        </authorList>
    </citation>
    <scope>NUCLEOTIDE SEQUENCE [LARGE SCALE GENOMIC DNA]</scope>
    <source>
        <strain evidence="3 4">DSM 12362</strain>
    </source>
</reference>
<name>A0A543KRS2_9MICO</name>
<proteinExistence type="predicted"/>
<keyword evidence="4" id="KW-1185">Reference proteome</keyword>
<comment type="caution">
    <text evidence="3">The sequence shown here is derived from an EMBL/GenBank/DDBJ whole genome shotgun (WGS) entry which is preliminary data.</text>
</comment>
<sequence>MIIDAHTHVWPDKVAHRALAGNETGFSHVGDGTLAGLRSSMAASGVDRSVVLGVANDAAAVEKVCRFSSSIAAPDIVPLGAVHVDLPVEDNVRLLREHGLVGIKVHPLYQGFGLDDPRLVERLDALDPGMLVVIHVGTGGDRRPVPGSSADLLVALARAVPHLNVLACHFGGYHSLDEASELVRGSGILVDTSWPPGLAELDPAWVRDFVRVHGPDRVVFASDWPTADPAREITAIGDLGLGGDDTARILGGNLAEILAPLEARAAARG</sequence>
<dbReference type="InterPro" id="IPR032466">
    <property type="entry name" value="Metal_Hydrolase"/>
</dbReference>
<dbReference type="Proteomes" id="UP000315133">
    <property type="component" value="Unassembled WGS sequence"/>
</dbReference>
<dbReference type="InterPro" id="IPR006680">
    <property type="entry name" value="Amidohydro-rel"/>
</dbReference>
<dbReference type="InterPro" id="IPR032465">
    <property type="entry name" value="ACMSD"/>
</dbReference>
<evidence type="ECO:0000313" key="4">
    <source>
        <dbReference type="Proteomes" id="UP000315133"/>
    </source>
</evidence>
<gene>
    <name evidence="3" type="ORF">FB476_2702</name>
</gene>
<evidence type="ECO:0000313" key="3">
    <source>
        <dbReference type="EMBL" id="TQM97777.1"/>
    </source>
</evidence>
<dbReference type="PANTHER" id="PTHR21240:SF28">
    <property type="entry name" value="ISO-OROTATE DECARBOXYLASE (EUROFUNG)"/>
    <property type="match status" value="1"/>
</dbReference>
<dbReference type="GO" id="GO:0016787">
    <property type="term" value="F:hydrolase activity"/>
    <property type="evidence" value="ECO:0007669"/>
    <property type="project" value="InterPro"/>
</dbReference>
<dbReference type="EMBL" id="VFPU01000001">
    <property type="protein sequence ID" value="TQM97777.1"/>
    <property type="molecule type" value="Genomic_DNA"/>
</dbReference>
<evidence type="ECO:0000259" key="2">
    <source>
        <dbReference type="Pfam" id="PF04909"/>
    </source>
</evidence>
<dbReference type="PANTHER" id="PTHR21240">
    <property type="entry name" value="2-AMINO-3-CARBOXYLMUCONATE-6-SEMIALDEHYDE DECARBOXYLASE"/>
    <property type="match status" value="1"/>
</dbReference>
<protein>
    <recommendedName>
        <fullName evidence="2">Amidohydrolase-related domain-containing protein</fullName>
    </recommendedName>
</protein>
<feature type="domain" description="Amidohydrolase-related" evidence="2">
    <location>
        <begin position="3"/>
        <end position="253"/>
    </location>
</feature>
<dbReference type="SUPFAM" id="SSF51556">
    <property type="entry name" value="Metallo-dependent hydrolases"/>
    <property type="match status" value="1"/>
</dbReference>
<organism evidence="3 4">
    <name type="scientific">Ornithinimicrobium humiphilum</name>
    <dbReference type="NCBI Taxonomy" id="125288"/>
    <lineage>
        <taxon>Bacteria</taxon>
        <taxon>Bacillati</taxon>
        <taxon>Actinomycetota</taxon>
        <taxon>Actinomycetes</taxon>
        <taxon>Micrococcales</taxon>
        <taxon>Ornithinimicrobiaceae</taxon>
        <taxon>Ornithinimicrobium</taxon>
    </lineage>
</organism>
<dbReference type="RefSeq" id="WP_141819605.1">
    <property type="nucleotide sequence ID" value="NZ_BAAAIL010000001.1"/>
</dbReference>
<dbReference type="OrthoDB" id="5450317at2"/>
<evidence type="ECO:0000256" key="1">
    <source>
        <dbReference type="ARBA" id="ARBA00023239"/>
    </source>
</evidence>
<dbReference type="GO" id="GO:0019748">
    <property type="term" value="P:secondary metabolic process"/>
    <property type="evidence" value="ECO:0007669"/>
    <property type="project" value="TreeGrafter"/>
</dbReference>
<dbReference type="Pfam" id="PF04909">
    <property type="entry name" value="Amidohydro_2"/>
    <property type="match status" value="1"/>
</dbReference>